<organism evidence="2 3">
    <name type="scientific">Phormidium tenue FACHB-1050</name>
    <dbReference type="NCBI Taxonomy" id="2692857"/>
    <lineage>
        <taxon>Bacteria</taxon>
        <taxon>Bacillati</taxon>
        <taxon>Cyanobacteriota</taxon>
        <taxon>Cyanophyceae</taxon>
        <taxon>Oscillatoriophycideae</taxon>
        <taxon>Oscillatoriales</taxon>
        <taxon>Oscillatoriaceae</taxon>
        <taxon>Phormidium</taxon>
    </lineage>
</organism>
<dbReference type="InterPro" id="IPR025272">
    <property type="entry name" value="SocA_Panacea"/>
</dbReference>
<dbReference type="EMBL" id="JACJQY010000003">
    <property type="protein sequence ID" value="MBD2315736.1"/>
    <property type="molecule type" value="Genomic_DNA"/>
</dbReference>
<keyword evidence="3" id="KW-1185">Reference proteome</keyword>
<sequence length="150" mass="17521">MLFSCFDIADYFIALANETGSFVSNLKLQKLVYYAQAWHLALHDAPLFPEDFEAWVHGPVIPVLYQKYKPFGWQAIAEDAKVNLPEATQEFLHEVAEEYFACDAYKMEQMTHIEAPWNLARSGLRADMPCNEIIDKDWMKEYYRSRAKED</sequence>
<evidence type="ECO:0000259" key="1">
    <source>
        <dbReference type="Pfam" id="PF13274"/>
    </source>
</evidence>
<protein>
    <submittedName>
        <fullName evidence="2">SocA family protein</fullName>
    </submittedName>
</protein>
<evidence type="ECO:0000313" key="3">
    <source>
        <dbReference type="Proteomes" id="UP000618445"/>
    </source>
</evidence>
<comment type="caution">
    <text evidence="2">The sequence shown here is derived from an EMBL/GenBank/DDBJ whole genome shotgun (WGS) entry which is preliminary data.</text>
</comment>
<gene>
    <name evidence="2" type="ORF">H6G05_02595</name>
</gene>
<reference evidence="2 3" key="1">
    <citation type="journal article" date="2020" name="ISME J.">
        <title>Comparative genomics reveals insights into cyanobacterial evolution and habitat adaptation.</title>
        <authorList>
            <person name="Chen M.Y."/>
            <person name="Teng W.K."/>
            <person name="Zhao L."/>
            <person name="Hu C.X."/>
            <person name="Zhou Y.K."/>
            <person name="Han B.P."/>
            <person name="Song L.R."/>
            <person name="Shu W.S."/>
        </authorList>
    </citation>
    <scope>NUCLEOTIDE SEQUENCE [LARGE SCALE GENOMIC DNA]</scope>
    <source>
        <strain evidence="2 3">FACHB-1050</strain>
    </source>
</reference>
<evidence type="ECO:0000313" key="2">
    <source>
        <dbReference type="EMBL" id="MBD2315736.1"/>
    </source>
</evidence>
<name>A0ABR8C7Q9_9CYAN</name>
<dbReference type="Proteomes" id="UP000618445">
    <property type="component" value="Unassembled WGS sequence"/>
</dbReference>
<feature type="domain" description="Antitoxin SocA-like Panacea" evidence="1">
    <location>
        <begin position="28"/>
        <end position="117"/>
    </location>
</feature>
<proteinExistence type="predicted"/>
<dbReference type="RefSeq" id="WP_190576062.1">
    <property type="nucleotide sequence ID" value="NZ_CAWPQU010000023.1"/>
</dbReference>
<dbReference type="Pfam" id="PF13274">
    <property type="entry name" value="SocA_Panacea"/>
    <property type="match status" value="1"/>
</dbReference>
<accession>A0ABR8C7Q9</accession>